<accession>A0AC34RT52</accession>
<sequence>MHEFENPDYGKPGLKFDSDEDEEYEPIVSLTTRKPWNPDDIDAIDAGEYDKNDEKFKFKTRLKRKAKKPVEEEEETISAYNNDEKFKFKTRLKRKAKKPVEEEEETISAYNVYDSYVELNQFTSPYDALWIAFVQISAVIVCYHSSKFACKVMMQRMGFALPIALTIPVTVFFLSTTCEKRQSDACHMTSILTKELFWKCKPHPSGVLNWDFWMEPQTWIWLAWLGSQIWITIHLWTPKHERLARSEKLFILSYNNAIFVDQSLAFNRRRDDKAKIRAEFQDLELESEDSSQTYETIGPGHVPKPPPSVCSASSSKAEGLIRDTASAADAITKIYASEFQDLELESEDSSQTYETIGPGHVPKPPPSVCSASSSKAEGLIRDTASAADAITKIYACATMWHESPLEMTCMLKSIFRLDEDQCARRNAQKYLKVIDPDYYEFEAHIFFDDAFDQNDYGEPIINKFVKQLIEKVDEAASAVHQTQIRLKPPKKYSTPYGGRICYVLPD</sequence>
<evidence type="ECO:0000313" key="1">
    <source>
        <dbReference type="Proteomes" id="UP000887576"/>
    </source>
</evidence>
<name>A0AC34RT52_9BILA</name>
<dbReference type="WBParaSite" id="JU765_v2.g9920.t1">
    <property type="protein sequence ID" value="JU765_v2.g9920.t1"/>
    <property type="gene ID" value="JU765_v2.g9920"/>
</dbReference>
<organism evidence="1 2">
    <name type="scientific">Panagrolaimus sp. JU765</name>
    <dbReference type="NCBI Taxonomy" id="591449"/>
    <lineage>
        <taxon>Eukaryota</taxon>
        <taxon>Metazoa</taxon>
        <taxon>Ecdysozoa</taxon>
        <taxon>Nematoda</taxon>
        <taxon>Chromadorea</taxon>
        <taxon>Rhabditida</taxon>
        <taxon>Tylenchina</taxon>
        <taxon>Panagrolaimomorpha</taxon>
        <taxon>Panagrolaimoidea</taxon>
        <taxon>Panagrolaimidae</taxon>
        <taxon>Panagrolaimus</taxon>
    </lineage>
</organism>
<reference evidence="2" key="1">
    <citation type="submission" date="2022-11" db="UniProtKB">
        <authorList>
            <consortium name="WormBaseParasite"/>
        </authorList>
    </citation>
    <scope>IDENTIFICATION</scope>
</reference>
<dbReference type="Proteomes" id="UP000887576">
    <property type="component" value="Unplaced"/>
</dbReference>
<evidence type="ECO:0000313" key="2">
    <source>
        <dbReference type="WBParaSite" id="JU765_v2.g9920.t1"/>
    </source>
</evidence>
<proteinExistence type="predicted"/>
<protein>
    <submittedName>
        <fullName evidence="2">Uncharacterized protein</fullName>
    </submittedName>
</protein>